<dbReference type="GO" id="GO:0022857">
    <property type="term" value="F:transmembrane transporter activity"/>
    <property type="evidence" value="ECO:0007669"/>
    <property type="project" value="InterPro"/>
</dbReference>
<feature type="transmembrane region" description="Helical" evidence="5">
    <location>
        <begin position="391"/>
        <end position="415"/>
    </location>
</feature>
<dbReference type="Gene3D" id="1.20.1250.20">
    <property type="entry name" value="MFS general substrate transporter like domains"/>
    <property type="match status" value="1"/>
</dbReference>
<comment type="subcellular location">
    <subcellularLocation>
        <location evidence="1">Membrane</location>
        <topology evidence="1">Multi-pass membrane protein</topology>
    </subcellularLocation>
</comment>
<keyword evidence="3 5" id="KW-1133">Transmembrane helix</keyword>
<keyword evidence="4 5" id="KW-0472">Membrane</keyword>
<keyword evidence="2 5" id="KW-0812">Transmembrane</keyword>
<feature type="transmembrane region" description="Helical" evidence="5">
    <location>
        <begin position="505"/>
        <end position="528"/>
    </location>
</feature>
<evidence type="ECO:0000259" key="6">
    <source>
        <dbReference type="PROSITE" id="PS50850"/>
    </source>
</evidence>
<accession>A0A6J3LAU3</accession>
<reference evidence="8" key="1">
    <citation type="submission" date="2025-08" db="UniProtKB">
        <authorList>
            <consortium name="RefSeq"/>
        </authorList>
    </citation>
    <scope>IDENTIFICATION</scope>
    <source>
        <tissue evidence="8">Muscle</tissue>
    </source>
</reference>
<dbReference type="RefSeq" id="XP_033362733.1">
    <property type="nucleotide sequence ID" value="XM_033506842.1"/>
</dbReference>
<dbReference type="InterPro" id="IPR005829">
    <property type="entry name" value="Sugar_transporter_CS"/>
</dbReference>
<evidence type="ECO:0000313" key="7">
    <source>
        <dbReference type="Proteomes" id="UP000504631"/>
    </source>
</evidence>
<feature type="transmembrane region" description="Helical" evidence="5">
    <location>
        <begin position="214"/>
        <end position="237"/>
    </location>
</feature>
<name>A0A6J3LAU3_9HYME</name>
<evidence type="ECO:0000313" key="8">
    <source>
        <dbReference type="RefSeq" id="XP_033362733.1"/>
    </source>
</evidence>
<dbReference type="InterPro" id="IPR020846">
    <property type="entry name" value="MFS_dom"/>
</dbReference>
<feature type="transmembrane region" description="Helical" evidence="5">
    <location>
        <begin position="190"/>
        <end position="208"/>
    </location>
</feature>
<evidence type="ECO:0000256" key="5">
    <source>
        <dbReference type="SAM" id="Phobius"/>
    </source>
</evidence>
<feature type="transmembrane region" description="Helical" evidence="5">
    <location>
        <begin position="361"/>
        <end position="379"/>
    </location>
</feature>
<evidence type="ECO:0000256" key="2">
    <source>
        <dbReference type="ARBA" id="ARBA00022692"/>
    </source>
</evidence>
<dbReference type="PROSITE" id="PS00216">
    <property type="entry name" value="SUGAR_TRANSPORT_1"/>
    <property type="match status" value="1"/>
</dbReference>
<evidence type="ECO:0000256" key="4">
    <source>
        <dbReference type="ARBA" id="ARBA00023136"/>
    </source>
</evidence>
<proteinExistence type="predicted"/>
<keyword evidence="7" id="KW-1185">Reference proteome</keyword>
<dbReference type="Proteomes" id="UP000504631">
    <property type="component" value="Unplaced"/>
</dbReference>
<protein>
    <submittedName>
        <fullName evidence="8">Carcinine transporter-like isoform X3</fullName>
    </submittedName>
</protein>
<sequence length="574" mass="65422">MKDEKSNSILPTEATRLRPRLESFDDVLPYVGDYGRYQWLLLLSLLPYGATYAFLYFSQFFITIIPTEHWCRIDELVNSNFTEEERIKITIPVTNVYPYYEQCQRKDVNFTELLKSDKSLSSSGFQTNKTIKCTQWEYNFTQIPYPSIGTELDWVCDREYLVSTAQAIFFCGSIIGGFLVGWIADHKGRIPALMFCNGIALFASIFTASANSFWSFAVCRFLTGLAFDNCINIPLIIVLEYMAVSKRTLVVNIAFGVYFAVASTILPWIAYYIANWRYFTYVTAIPLLSVAITPWILPENARWYVSNGMMDKVVEKLRRIARINRRNPDSRIYDILVSNMEAPDKIQESATLLDLFKTPRLARNTILLVAFWCFTLISFDDHVYSLKLIQSSVFVSFSIACATELPAGLLLALLLDRWGRRLCGFLTMAMTCVLSIAELMLHSMLAKLVMSILSRFCLNMAANVGFQYAAELLPTPVRSQGVSFIHIFGIVAHSLAPYITDSAAIWEGFPMLIISTVSFFGAALVLFLPETVGQNLPQTIKQGEEFGRDQHFWSLPCYHKTHFNGHQHYHSCER</sequence>
<dbReference type="GO" id="GO:0016020">
    <property type="term" value="C:membrane"/>
    <property type="evidence" value="ECO:0007669"/>
    <property type="project" value="UniProtKB-SubCell"/>
</dbReference>
<dbReference type="InterPro" id="IPR005828">
    <property type="entry name" value="MFS_sugar_transport-like"/>
</dbReference>
<evidence type="ECO:0000256" key="1">
    <source>
        <dbReference type="ARBA" id="ARBA00004141"/>
    </source>
</evidence>
<dbReference type="AlphaFoldDB" id="A0A6J3LAU3"/>
<feature type="transmembrane region" description="Helical" evidence="5">
    <location>
        <begin position="278"/>
        <end position="297"/>
    </location>
</feature>
<dbReference type="SUPFAM" id="SSF103473">
    <property type="entry name" value="MFS general substrate transporter"/>
    <property type="match status" value="1"/>
</dbReference>
<feature type="transmembrane region" description="Helical" evidence="5">
    <location>
        <begin position="39"/>
        <end position="62"/>
    </location>
</feature>
<feature type="transmembrane region" description="Helical" evidence="5">
    <location>
        <begin position="422"/>
        <end position="442"/>
    </location>
</feature>
<evidence type="ECO:0000256" key="3">
    <source>
        <dbReference type="ARBA" id="ARBA00022989"/>
    </source>
</evidence>
<dbReference type="PANTHER" id="PTHR24064">
    <property type="entry name" value="SOLUTE CARRIER FAMILY 22 MEMBER"/>
    <property type="match status" value="1"/>
</dbReference>
<dbReference type="PROSITE" id="PS50850">
    <property type="entry name" value="MFS"/>
    <property type="match status" value="1"/>
</dbReference>
<organism evidence="7 8">
    <name type="scientific">Bombus vosnesenskii</name>
    <dbReference type="NCBI Taxonomy" id="207650"/>
    <lineage>
        <taxon>Eukaryota</taxon>
        <taxon>Metazoa</taxon>
        <taxon>Ecdysozoa</taxon>
        <taxon>Arthropoda</taxon>
        <taxon>Hexapoda</taxon>
        <taxon>Insecta</taxon>
        <taxon>Pterygota</taxon>
        <taxon>Neoptera</taxon>
        <taxon>Endopterygota</taxon>
        <taxon>Hymenoptera</taxon>
        <taxon>Apocrita</taxon>
        <taxon>Aculeata</taxon>
        <taxon>Apoidea</taxon>
        <taxon>Anthophila</taxon>
        <taxon>Apidae</taxon>
        <taxon>Bombus</taxon>
        <taxon>Pyrobombus</taxon>
    </lineage>
</organism>
<dbReference type="Pfam" id="PF00083">
    <property type="entry name" value="Sugar_tr"/>
    <property type="match status" value="1"/>
</dbReference>
<gene>
    <name evidence="8" type="primary">LOC117240805</name>
</gene>
<feature type="domain" description="Major facilitator superfamily (MFS) profile" evidence="6">
    <location>
        <begin position="112"/>
        <end position="533"/>
    </location>
</feature>
<dbReference type="InterPro" id="IPR036259">
    <property type="entry name" value="MFS_trans_sf"/>
</dbReference>
<feature type="transmembrane region" description="Helical" evidence="5">
    <location>
        <begin position="249"/>
        <end position="272"/>
    </location>
</feature>
<dbReference type="GeneID" id="117240805"/>
<feature type="transmembrane region" description="Helical" evidence="5">
    <location>
        <begin position="160"/>
        <end position="183"/>
    </location>
</feature>